<keyword evidence="3" id="KW-0325">Glycoprotein</keyword>
<dbReference type="GO" id="GO:0006508">
    <property type="term" value="P:proteolysis"/>
    <property type="evidence" value="ECO:0007669"/>
    <property type="project" value="InterPro"/>
</dbReference>
<protein>
    <submittedName>
        <fullName evidence="5">Uncharacterized protein</fullName>
    </submittedName>
</protein>
<evidence type="ECO:0000256" key="4">
    <source>
        <dbReference type="SAM" id="SignalP"/>
    </source>
</evidence>
<evidence type="ECO:0000256" key="2">
    <source>
        <dbReference type="ARBA" id="ARBA00022645"/>
    </source>
</evidence>
<feature type="signal peptide" evidence="4">
    <location>
        <begin position="1"/>
        <end position="18"/>
    </location>
</feature>
<keyword evidence="2" id="KW-0121">Carboxypeptidase</keyword>
<dbReference type="InterPro" id="IPR029058">
    <property type="entry name" value="AB_hydrolase_fold"/>
</dbReference>
<keyword evidence="4" id="KW-0732">Signal</keyword>
<name>A0A9P6XFA4_RHIOR</name>
<dbReference type="AlphaFoldDB" id="A0A9P6XFA4"/>
<keyword evidence="2" id="KW-0378">Hydrolase</keyword>
<gene>
    <name evidence="5" type="ORF">G6F64_002923</name>
</gene>
<accession>A0A9P6XFA4</accession>
<comment type="caution">
    <text evidence="5">The sequence shown here is derived from an EMBL/GenBank/DDBJ whole genome shotgun (WGS) entry which is preliminary data.</text>
</comment>
<evidence type="ECO:0000313" key="5">
    <source>
        <dbReference type="EMBL" id="KAG1312580.1"/>
    </source>
</evidence>
<keyword evidence="6" id="KW-1185">Reference proteome</keyword>
<dbReference type="EMBL" id="JAANQT010000267">
    <property type="protein sequence ID" value="KAG1312580.1"/>
    <property type="molecule type" value="Genomic_DNA"/>
</dbReference>
<dbReference type="GO" id="GO:0000324">
    <property type="term" value="C:fungal-type vacuole"/>
    <property type="evidence" value="ECO:0007669"/>
    <property type="project" value="TreeGrafter"/>
</dbReference>
<dbReference type="Gene3D" id="3.40.50.1820">
    <property type="entry name" value="alpha/beta hydrolase"/>
    <property type="match status" value="2"/>
</dbReference>
<dbReference type="PANTHER" id="PTHR11802:SF64">
    <property type="entry name" value="CARBOXYPEPTIDASE"/>
    <property type="match status" value="1"/>
</dbReference>
<dbReference type="GO" id="GO:0004185">
    <property type="term" value="F:serine-type carboxypeptidase activity"/>
    <property type="evidence" value="ECO:0007669"/>
    <property type="project" value="InterPro"/>
</dbReference>
<dbReference type="Proteomes" id="UP000716291">
    <property type="component" value="Unassembled WGS sequence"/>
</dbReference>
<keyword evidence="2" id="KW-0645">Protease</keyword>
<evidence type="ECO:0000313" key="6">
    <source>
        <dbReference type="Proteomes" id="UP000716291"/>
    </source>
</evidence>
<sequence>MHLTGIILLIFNFVRVYAKFRLNVDQKTLSTASSAVNYPSNSLANYQTFSSLKHTGYSVRFVRPTLCDSDLQQYSGYLDLGQDVHYYFWFFESKKEPASKPLTRALARKWALQGGEEHDEHRLQSLQLDTGFEYAFSRPGTGFSYGAKMNIARNSQLFYDAIQLFYEAFPQYSPLPFHLFGESFAGRYIPVYSDYIVKRNKQEVLKIPIESIGIGNGWINPLIQFQYGSTMACDSSYGQLLSQLACDRMKKAYVTCSSLVKKCYEKDSALSCVRADNYCTNNIDGVFSLSKRSYYDVRKEEDVVEPPQDFINLLNQPDMKRKIGAADMLFEECADAPYVAISSTGESARQSSTAIESLLNSGIRFLNYVGDADYLCNWYGNYALTLNLTHDEAGLFTAQSLRSWNYQNKEVGQIQMTNRLAFVRVYEAGHEVPYYQPEVALAMFDNWVNKKPF</sequence>
<evidence type="ECO:0000256" key="3">
    <source>
        <dbReference type="ARBA" id="ARBA00023180"/>
    </source>
</evidence>
<evidence type="ECO:0000256" key="1">
    <source>
        <dbReference type="ARBA" id="ARBA00009431"/>
    </source>
</evidence>
<reference evidence="5" key="1">
    <citation type="journal article" date="2020" name="Microb. Genom.">
        <title>Genetic diversity of clinical and environmental Mucorales isolates obtained from an investigation of mucormycosis cases among solid organ transplant recipients.</title>
        <authorList>
            <person name="Nguyen M.H."/>
            <person name="Kaul D."/>
            <person name="Muto C."/>
            <person name="Cheng S.J."/>
            <person name="Richter R.A."/>
            <person name="Bruno V.M."/>
            <person name="Liu G."/>
            <person name="Beyhan S."/>
            <person name="Sundermann A.J."/>
            <person name="Mounaud S."/>
            <person name="Pasculle A.W."/>
            <person name="Nierman W.C."/>
            <person name="Driscoll E."/>
            <person name="Cumbie R."/>
            <person name="Clancy C.J."/>
            <person name="Dupont C.L."/>
        </authorList>
    </citation>
    <scope>NUCLEOTIDE SEQUENCE</scope>
    <source>
        <strain evidence="5">GL11</strain>
    </source>
</reference>
<organism evidence="5 6">
    <name type="scientific">Rhizopus oryzae</name>
    <name type="common">Mucormycosis agent</name>
    <name type="synonym">Rhizopus arrhizus var. delemar</name>
    <dbReference type="NCBI Taxonomy" id="64495"/>
    <lineage>
        <taxon>Eukaryota</taxon>
        <taxon>Fungi</taxon>
        <taxon>Fungi incertae sedis</taxon>
        <taxon>Mucoromycota</taxon>
        <taxon>Mucoromycotina</taxon>
        <taxon>Mucoromycetes</taxon>
        <taxon>Mucorales</taxon>
        <taxon>Mucorineae</taxon>
        <taxon>Rhizopodaceae</taxon>
        <taxon>Rhizopus</taxon>
    </lineage>
</organism>
<dbReference type="Pfam" id="PF00450">
    <property type="entry name" value="Peptidase_S10"/>
    <property type="match status" value="2"/>
</dbReference>
<comment type="similarity">
    <text evidence="1">Belongs to the peptidase S10 family.</text>
</comment>
<dbReference type="SUPFAM" id="SSF53474">
    <property type="entry name" value="alpha/beta-Hydrolases"/>
    <property type="match status" value="2"/>
</dbReference>
<feature type="chain" id="PRO_5040225445" evidence="4">
    <location>
        <begin position="19"/>
        <end position="453"/>
    </location>
</feature>
<dbReference type="PRINTS" id="PR00724">
    <property type="entry name" value="CRBOXYPTASEC"/>
</dbReference>
<dbReference type="InterPro" id="IPR001563">
    <property type="entry name" value="Peptidase_S10"/>
</dbReference>
<proteinExistence type="inferred from homology"/>
<dbReference type="PANTHER" id="PTHR11802">
    <property type="entry name" value="SERINE PROTEASE FAMILY S10 SERINE CARBOXYPEPTIDASE"/>
    <property type="match status" value="1"/>
</dbReference>
<dbReference type="Gene3D" id="1.10.287.410">
    <property type="match status" value="1"/>
</dbReference>